<dbReference type="EMBL" id="LXQA010173660">
    <property type="protein sequence ID" value="MCI29591.1"/>
    <property type="molecule type" value="Genomic_DNA"/>
</dbReference>
<reference evidence="1 2" key="1">
    <citation type="journal article" date="2018" name="Front. Plant Sci.">
        <title>Red Clover (Trifolium pratense) and Zigzag Clover (T. medium) - A Picture of Genomic Similarities and Differences.</title>
        <authorList>
            <person name="Dluhosova J."/>
            <person name="Istvanek J."/>
            <person name="Nedelnik J."/>
            <person name="Repkova J."/>
        </authorList>
    </citation>
    <scope>NUCLEOTIDE SEQUENCE [LARGE SCALE GENOMIC DNA]</scope>
    <source>
        <strain evidence="2">cv. 10/8</strain>
        <tissue evidence="1">Leaf</tissue>
    </source>
</reference>
<feature type="non-terminal residue" evidence="1">
    <location>
        <position position="1"/>
    </location>
</feature>
<evidence type="ECO:0000313" key="2">
    <source>
        <dbReference type="Proteomes" id="UP000265520"/>
    </source>
</evidence>
<sequence>REGFRLARTLAATSLELAACRFDTGTFGFGLAAPSLWLA</sequence>
<protein>
    <submittedName>
        <fullName evidence="1">Uncharacterized protein</fullName>
    </submittedName>
</protein>
<dbReference type="Proteomes" id="UP000265520">
    <property type="component" value="Unassembled WGS sequence"/>
</dbReference>
<keyword evidence="2" id="KW-1185">Reference proteome</keyword>
<organism evidence="1 2">
    <name type="scientific">Trifolium medium</name>
    <dbReference type="NCBI Taxonomy" id="97028"/>
    <lineage>
        <taxon>Eukaryota</taxon>
        <taxon>Viridiplantae</taxon>
        <taxon>Streptophyta</taxon>
        <taxon>Embryophyta</taxon>
        <taxon>Tracheophyta</taxon>
        <taxon>Spermatophyta</taxon>
        <taxon>Magnoliopsida</taxon>
        <taxon>eudicotyledons</taxon>
        <taxon>Gunneridae</taxon>
        <taxon>Pentapetalae</taxon>
        <taxon>rosids</taxon>
        <taxon>fabids</taxon>
        <taxon>Fabales</taxon>
        <taxon>Fabaceae</taxon>
        <taxon>Papilionoideae</taxon>
        <taxon>50 kb inversion clade</taxon>
        <taxon>NPAAA clade</taxon>
        <taxon>Hologalegina</taxon>
        <taxon>IRL clade</taxon>
        <taxon>Trifolieae</taxon>
        <taxon>Trifolium</taxon>
    </lineage>
</organism>
<evidence type="ECO:0000313" key="1">
    <source>
        <dbReference type="EMBL" id="MCI29591.1"/>
    </source>
</evidence>
<accession>A0A392QZ18</accession>
<comment type="caution">
    <text evidence="1">The sequence shown here is derived from an EMBL/GenBank/DDBJ whole genome shotgun (WGS) entry which is preliminary data.</text>
</comment>
<dbReference type="AlphaFoldDB" id="A0A392QZ18"/>
<proteinExistence type="predicted"/>
<name>A0A392QZ18_9FABA</name>